<evidence type="ECO:0000313" key="4">
    <source>
        <dbReference type="Proteomes" id="UP000323392"/>
    </source>
</evidence>
<name>A0A150FQ78_CLOPD</name>
<evidence type="ECO:0000313" key="2">
    <source>
        <dbReference type="EMBL" id="SHK93272.1"/>
    </source>
</evidence>
<gene>
    <name evidence="1" type="ORF">JWYL7_0255</name>
    <name evidence="2" type="ORF">SAMN05661008_01168</name>
</gene>
<comment type="caution">
    <text evidence="1">The sequence shown here is derived from an EMBL/GenBank/DDBJ whole genome shotgun (WGS) entry which is preliminary data.</text>
</comment>
<dbReference type="Proteomes" id="UP000323392">
    <property type="component" value="Unassembled WGS sequence"/>
</dbReference>
<dbReference type="AlphaFoldDB" id="A0A150FQ78"/>
<sequence>MSSLNILELIKKRTRYPMGNRIGDAWVDEILQRDDEMTYLITTENLSTLMGIQGRNKRRILFEMDLCQYSRHKNSNFYAVFLKASSSC</sequence>
<dbReference type="EMBL" id="FRBG01000007">
    <property type="protein sequence ID" value="SHK93272.1"/>
    <property type="molecule type" value="Genomic_DNA"/>
</dbReference>
<dbReference type="Proteomes" id="UP000092605">
    <property type="component" value="Unassembled WGS sequence"/>
</dbReference>
<dbReference type="OrthoDB" id="3034561at2"/>
<dbReference type="PATRIC" id="fig|1121328.3.peg.254"/>
<accession>A0A150FQ78</accession>
<dbReference type="RefSeq" id="WP_066067892.1">
    <property type="nucleotide sequence ID" value="NZ_FRBG01000007.1"/>
</dbReference>
<keyword evidence="4" id="KW-1185">Reference proteome</keyword>
<reference evidence="2 4" key="2">
    <citation type="submission" date="2016-11" db="EMBL/GenBank/DDBJ databases">
        <authorList>
            <person name="Varghese N."/>
            <person name="Submissions S."/>
        </authorList>
    </citation>
    <scope>NUCLEOTIDE SEQUENCE [LARGE SCALE GENOMIC DNA]</scope>
    <source>
        <strain evidence="2 4">DSM 7308</strain>
    </source>
</reference>
<evidence type="ECO:0000313" key="3">
    <source>
        <dbReference type="Proteomes" id="UP000092605"/>
    </source>
</evidence>
<dbReference type="EMBL" id="LSFY01000001">
    <property type="protein sequence ID" value="KXZ39180.1"/>
    <property type="molecule type" value="Genomic_DNA"/>
</dbReference>
<reference evidence="1 3" key="1">
    <citation type="submission" date="2016-02" db="EMBL/GenBank/DDBJ databases">
        <title>Draft genome sequence for Clostridium paradoxum JW-YL-7.</title>
        <authorList>
            <person name="Utturkar S.M."/>
            <person name="Lancaster A."/>
            <person name="Poole F.L."/>
            <person name="Adams M.W."/>
            <person name="Brown S.D."/>
        </authorList>
    </citation>
    <scope>NUCLEOTIDE SEQUENCE [LARGE SCALE GENOMIC DNA]</scope>
    <source>
        <strain evidence="1 3">JW-YL-7</strain>
    </source>
</reference>
<proteinExistence type="predicted"/>
<organism evidence="1 3">
    <name type="scientific">Alkalithermobacter thermoalcaliphilus JW-YL-7 = DSM 7308</name>
    <dbReference type="NCBI Taxonomy" id="1121328"/>
    <lineage>
        <taxon>Bacteria</taxon>
        <taxon>Bacillati</taxon>
        <taxon>Bacillota</taxon>
        <taxon>Clostridia</taxon>
        <taxon>Peptostreptococcales</taxon>
        <taxon>Tepidibacteraceae</taxon>
        <taxon>Alkalithermobacter</taxon>
    </lineage>
</organism>
<evidence type="ECO:0000313" key="1">
    <source>
        <dbReference type="EMBL" id="KXZ39180.1"/>
    </source>
</evidence>
<protein>
    <submittedName>
        <fullName evidence="1">Uncharacterized protein</fullName>
    </submittedName>
</protein>